<dbReference type="Proteomes" id="UP000321157">
    <property type="component" value="Unassembled WGS sequence"/>
</dbReference>
<proteinExistence type="predicted"/>
<protein>
    <submittedName>
        <fullName evidence="2">Uncharacterized protein</fullName>
    </submittedName>
</protein>
<name>A0A511V9H4_9BACL</name>
<keyword evidence="1" id="KW-0812">Transmembrane</keyword>
<feature type="transmembrane region" description="Helical" evidence="1">
    <location>
        <begin position="33"/>
        <end position="52"/>
    </location>
</feature>
<reference evidence="2 3" key="1">
    <citation type="submission" date="2019-07" db="EMBL/GenBank/DDBJ databases">
        <title>Whole genome shotgun sequence of Aneurinibacillus danicus NBRC 102444.</title>
        <authorList>
            <person name="Hosoyama A."/>
            <person name="Uohara A."/>
            <person name="Ohji S."/>
            <person name="Ichikawa N."/>
        </authorList>
    </citation>
    <scope>NUCLEOTIDE SEQUENCE [LARGE SCALE GENOMIC DNA]</scope>
    <source>
        <strain evidence="2 3">NBRC 102444</strain>
    </source>
</reference>
<keyword evidence="1" id="KW-0472">Membrane</keyword>
<dbReference type="OrthoDB" id="2970258at2"/>
<sequence>MKWAAILGITVVLVFMTIYEWPKMKVKMKREKIAFAALTILGGVLAFLLVFYPEMPGPTQWIDAIYKPLGKFLEK</sequence>
<evidence type="ECO:0000256" key="1">
    <source>
        <dbReference type="SAM" id="Phobius"/>
    </source>
</evidence>
<feature type="transmembrane region" description="Helical" evidence="1">
    <location>
        <begin position="6"/>
        <end position="21"/>
    </location>
</feature>
<comment type="caution">
    <text evidence="2">The sequence shown here is derived from an EMBL/GenBank/DDBJ whole genome shotgun (WGS) entry which is preliminary data.</text>
</comment>
<gene>
    <name evidence="2" type="ORF">ADA01nite_30450</name>
</gene>
<keyword evidence="3" id="KW-1185">Reference proteome</keyword>
<dbReference type="RefSeq" id="WP_146811114.1">
    <property type="nucleotide sequence ID" value="NZ_BJXX01000142.1"/>
</dbReference>
<keyword evidence="1" id="KW-1133">Transmembrane helix</keyword>
<evidence type="ECO:0000313" key="3">
    <source>
        <dbReference type="Proteomes" id="UP000321157"/>
    </source>
</evidence>
<evidence type="ECO:0000313" key="2">
    <source>
        <dbReference type="EMBL" id="GEN35585.1"/>
    </source>
</evidence>
<accession>A0A511V9H4</accession>
<dbReference type="AlphaFoldDB" id="A0A511V9H4"/>
<organism evidence="2 3">
    <name type="scientific">Aneurinibacillus danicus</name>
    <dbReference type="NCBI Taxonomy" id="267746"/>
    <lineage>
        <taxon>Bacteria</taxon>
        <taxon>Bacillati</taxon>
        <taxon>Bacillota</taxon>
        <taxon>Bacilli</taxon>
        <taxon>Bacillales</taxon>
        <taxon>Paenibacillaceae</taxon>
        <taxon>Aneurinibacillus group</taxon>
        <taxon>Aneurinibacillus</taxon>
    </lineage>
</organism>
<dbReference type="EMBL" id="BJXX01000142">
    <property type="protein sequence ID" value="GEN35585.1"/>
    <property type="molecule type" value="Genomic_DNA"/>
</dbReference>